<keyword evidence="3" id="KW-0805">Transcription regulation</keyword>
<evidence type="ECO:0000313" key="8">
    <source>
        <dbReference type="EMBL" id="KIY65875.1"/>
    </source>
</evidence>
<dbReference type="EMBL" id="KN880574">
    <property type="protein sequence ID" value="KIY65875.1"/>
    <property type="molecule type" value="Genomic_DNA"/>
</dbReference>
<dbReference type="Pfam" id="PF04082">
    <property type="entry name" value="Fungal_trans"/>
    <property type="match status" value="1"/>
</dbReference>
<feature type="compositionally biased region" description="Low complexity" evidence="6">
    <location>
        <begin position="603"/>
        <end position="626"/>
    </location>
</feature>
<evidence type="ECO:0000259" key="7">
    <source>
        <dbReference type="PROSITE" id="PS50048"/>
    </source>
</evidence>
<organism evidence="8 9">
    <name type="scientific">Cylindrobasidium torrendii FP15055 ss-10</name>
    <dbReference type="NCBI Taxonomy" id="1314674"/>
    <lineage>
        <taxon>Eukaryota</taxon>
        <taxon>Fungi</taxon>
        <taxon>Dikarya</taxon>
        <taxon>Basidiomycota</taxon>
        <taxon>Agaricomycotina</taxon>
        <taxon>Agaricomycetes</taxon>
        <taxon>Agaricomycetidae</taxon>
        <taxon>Agaricales</taxon>
        <taxon>Marasmiineae</taxon>
        <taxon>Physalacriaceae</taxon>
        <taxon>Cylindrobasidium</taxon>
    </lineage>
</organism>
<evidence type="ECO:0000256" key="5">
    <source>
        <dbReference type="ARBA" id="ARBA00023242"/>
    </source>
</evidence>
<feature type="compositionally biased region" description="Polar residues" evidence="6">
    <location>
        <begin position="58"/>
        <end position="73"/>
    </location>
</feature>
<dbReference type="SMART" id="SM00066">
    <property type="entry name" value="GAL4"/>
    <property type="match status" value="1"/>
</dbReference>
<dbReference type="STRING" id="1314674.A0A0D7B6N0"/>
<dbReference type="InterPro" id="IPR036864">
    <property type="entry name" value="Zn2-C6_fun-type_DNA-bd_sf"/>
</dbReference>
<evidence type="ECO:0000256" key="2">
    <source>
        <dbReference type="ARBA" id="ARBA00022723"/>
    </source>
</evidence>
<keyword evidence="5" id="KW-0539">Nucleus</keyword>
<dbReference type="GO" id="GO:0000981">
    <property type="term" value="F:DNA-binding transcription factor activity, RNA polymerase II-specific"/>
    <property type="evidence" value="ECO:0007669"/>
    <property type="project" value="InterPro"/>
</dbReference>
<dbReference type="PANTHER" id="PTHR47338">
    <property type="entry name" value="ZN(II)2CYS6 TRANSCRIPTION FACTOR (EUROFUNG)-RELATED"/>
    <property type="match status" value="1"/>
</dbReference>
<evidence type="ECO:0000256" key="6">
    <source>
        <dbReference type="SAM" id="MobiDB-lite"/>
    </source>
</evidence>
<dbReference type="GO" id="GO:0003677">
    <property type="term" value="F:DNA binding"/>
    <property type="evidence" value="ECO:0007669"/>
    <property type="project" value="InterPro"/>
</dbReference>
<gene>
    <name evidence="8" type="ORF">CYLTODRAFT_445074</name>
</gene>
<evidence type="ECO:0000256" key="4">
    <source>
        <dbReference type="ARBA" id="ARBA00023163"/>
    </source>
</evidence>
<sequence>MDPKPKRKRLAKACDGCHKSKRRCDGTDPCSNCYFASKPCTYTDSTGRPVQAPRFPESSRTASPGPSTTSYANPQPQSPYPPSGSSSTTRKRARLDADPESPEPPIVRELTSLFFANALPMAAIIHKPTFKADLANNQIPTALLHAVCAAGAPFSKQPTLLREPARCQGRPFAEAAARILFDSTGRFVGQATLHSAQALCLLHWYSAISQTEVGYDKAAKDKSHPGFVDGDRFRVVAIQIIQALNVHQPEHPLLTPVPSHGMVQESIERECLRRIFWLVYVVDCYRSVYWGWDGLGMNHIRSNSKSPAIDGGAIGYSEAELRLRLPVDETSFELAQVHQSLPEYLFLPAVRTHYASEMGHLVRIITIHQKLEWALDKLNDTKARNTIAECGKMIDEWLASLPTHLSFSPEYIAVHKAMFATGSNMSAWCYGAIHIGYASSSLALIVGRQRLAEQERQSFHVPDMGFIFDRVYAVNDMFVGRDKQPTILGMTVWPLVKYLNLQDSPDVKVWIQELFETAGTRFDELVYDRWGDANGMSRLAVRPSTPPPTMPPYPPSSTSAPPSNNASRRPSQSATVYAPNMHIDENRLLPSLKACGLLDWRTSPSSPSSGLPPQGQGQGQGRPNPSAASASPNDTATRGLPMGLSWLADDR</sequence>
<dbReference type="PROSITE" id="PS50048">
    <property type="entry name" value="ZN2_CY6_FUNGAL_2"/>
    <property type="match status" value="1"/>
</dbReference>
<keyword evidence="9" id="KW-1185">Reference proteome</keyword>
<keyword evidence="2" id="KW-0479">Metal-binding</keyword>
<feature type="region of interest" description="Disordered" evidence="6">
    <location>
        <begin position="38"/>
        <end position="105"/>
    </location>
</feature>
<dbReference type="Gene3D" id="4.10.240.10">
    <property type="entry name" value="Zn(2)-C6 fungal-type DNA-binding domain"/>
    <property type="match status" value="1"/>
</dbReference>
<name>A0A0D7B6N0_9AGAR</name>
<keyword evidence="4" id="KW-0804">Transcription</keyword>
<comment type="subcellular location">
    <subcellularLocation>
        <location evidence="1">Nucleus</location>
    </subcellularLocation>
</comment>
<dbReference type="AlphaFoldDB" id="A0A0D7B6N0"/>
<dbReference type="CDD" id="cd12148">
    <property type="entry name" value="fungal_TF_MHR"/>
    <property type="match status" value="1"/>
</dbReference>
<feature type="compositionally biased region" description="Polar residues" evidence="6">
    <location>
        <begin position="627"/>
        <end position="636"/>
    </location>
</feature>
<dbReference type="InterPro" id="IPR007219">
    <property type="entry name" value="XnlR_reg_dom"/>
</dbReference>
<evidence type="ECO:0000313" key="9">
    <source>
        <dbReference type="Proteomes" id="UP000054007"/>
    </source>
</evidence>
<dbReference type="OrthoDB" id="2123952at2759"/>
<feature type="region of interest" description="Disordered" evidence="6">
    <location>
        <begin position="600"/>
        <end position="651"/>
    </location>
</feature>
<dbReference type="InterPro" id="IPR050815">
    <property type="entry name" value="TF_fung"/>
</dbReference>
<feature type="region of interest" description="Disordered" evidence="6">
    <location>
        <begin position="537"/>
        <end position="573"/>
    </location>
</feature>
<dbReference type="GO" id="GO:0006351">
    <property type="term" value="P:DNA-templated transcription"/>
    <property type="evidence" value="ECO:0007669"/>
    <property type="project" value="InterPro"/>
</dbReference>
<protein>
    <recommendedName>
        <fullName evidence="7">Zn(2)-C6 fungal-type domain-containing protein</fullName>
    </recommendedName>
</protein>
<dbReference type="GO" id="GO:0005634">
    <property type="term" value="C:nucleus"/>
    <property type="evidence" value="ECO:0007669"/>
    <property type="project" value="UniProtKB-SubCell"/>
</dbReference>
<dbReference type="PROSITE" id="PS00463">
    <property type="entry name" value="ZN2_CY6_FUNGAL_1"/>
    <property type="match status" value="1"/>
</dbReference>
<feature type="compositionally biased region" description="Polar residues" evidence="6">
    <location>
        <begin position="564"/>
        <end position="573"/>
    </location>
</feature>
<dbReference type="Pfam" id="PF00172">
    <property type="entry name" value="Zn_clus"/>
    <property type="match status" value="1"/>
</dbReference>
<proteinExistence type="predicted"/>
<dbReference type="Proteomes" id="UP000054007">
    <property type="component" value="Unassembled WGS sequence"/>
</dbReference>
<dbReference type="CDD" id="cd00067">
    <property type="entry name" value="GAL4"/>
    <property type="match status" value="1"/>
</dbReference>
<dbReference type="InterPro" id="IPR001138">
    <property type="entry name" value="Zn2Cys6_DnaBD"/>
</dbReference>
<evidence type="ECO:0000256" key="1">
    <source>
        <dbReference type="ARBA" id="ARBA00004123"/>
    </source>
</evidence>
<dbReference type="SUPFAM" id="SSF57701">
    <property type="entry name" value="Zn2/Cys6 DNA-binding domain"/>
    <property type="match status" value="1"/>
</dbReference>
<feature type="domain" description="Zn(2)-C6 fungal-type" evidence="7">
    <location>
        <begin position="13"/>
        <end position="42"/>
    </location>
</feature>
<reference evidence="8 9" key="1">
    <citation type="journal article" date="2015" name="Fungal Genet. Biol.">
        <title>Evolution of novel wood decay mechanisms in Agaricales revealed by the genome sequences of Fistulina hepatica and Cylindrobasidium torrendii.</title>
        <authorList>
            <person name="Floudas D."/>
            <person name="Held B.W."/>
            <person name="Riley R."/>
            <person name="Nagy L.G."/>
            <person name="Koehler G."/>
            <person name="Ransdell A.S."/>
            <person name="Younus H."/>
            <person name="Chow J."/>
            <person name="Chiniquy J."/>
            <person name="Lipzen A."/>
            <person name="Tritt A."/>
            <person name="Sun H."/>
            <person name="Haridas S."/>
            <person name="LaButti K."/>
            <person name="Ohm R.A."/>
            <person name="Kues U."/>
            <person name="Blanchette R.A."/>
            <person name="Grigoriev I.V."/>
            <person name="Minto R.E."/>
            <person name="Hibbett D.S."/>
        </authorList>
    </citation>
    <scope>NUCLEOTIDE SEQUENCE [LARGE SCALE GENOMIC DNA]</scope>
    <source>
        <strain evidence="8 9">FP15055 ss-10</strain>
    </source>
</reference>
<dbReference type="PANTHER" id="PTHR47338:SF5">
    <property type="entry name" value="ZN(II)2CYS6 TRANSCRIPTION FACTOR (EUROFUNG)"/>
    <property type="match status" value="1"/>
</dbReference>
<feature type="compositionally biased region" description="Pro residues" evidence="6">
    <location>
        <begin position="544"/>
        <end position="555"/>
    </location>
</feature>
<accession>A0A0D7B6N0</accession>
<dbReference type="GO" id="GO:0008270">
    <property type="term" value="F:zinc ion binding"/>
    <property type="evidence" value="ECO:0007669"/>
    <property type="project" value="InterPro"/>
</dbReference>
<evidence type="ECO:0000256" key="3">
    <source>
        <dbReference type="ARBA" id="ARBA00023015"/>
    </source>
</evidence>